<dbReference type="SUPFAM" id="SSF63418">
    <property type="entry name" value="MurE/MurF N-terminal domain"/>
    <property type="match status" value="1"/>
</dbReference>
<dbReference type="AlphaFoldDB" id="A0A1M5NYA7"/>
<keyword evidence="2 10" id="KW-0436">Ligase</keyword>
<dbReference type="GO" id="GO:0005737">
    <property type="term" value="C:cytoplasm"/>
    <property type="evidence" value="ECO:0007669"/>
    <property type="project" value="UniProtKB-SubCell"/>
</dbReference>
<keyword evidence="6 10" id="KW-0133">Cell shape</keyword>
<dbReference type="InterPro" id="IPR036565">
    <property type="entry name" value="Mur-like_cat_sf"/>
</dbReference>
<dbReference type="Pfam" id="PF08245">
    <property type="entry name" value="Mur_ligase_M"/>
    <property type="match status" value="1"/>
</dbReference>
<comment type="similarity">
    <text evidence="10">Belongs to the MurCDEF family. MurF subfamily.</text>
</comment>
<dbReference type="GO" id="GO:0009252">
    <property type="term" value="P:peptidoglycan biosynthetic process"/>
    <property type="evidence" value="ECO:0007669"/>
    <property type="project" value="UniProtKB-UniRule"/>
</dbReference>
<dbReference type="Gene3D" id="3.40.1390.10">
    <property type="entry name" value="MurE/MurF, N-terminal domain"/>
    <property type="match status" value="1"/>
</dbReference>
<evidence type="ECO:0000256" key="8">
    <source>
        <dbReference type="ARBA" id="ARBA00023306"/>
    </source>
</evidence>
<evidence type="ECO:0000256" key="3">
    <source>
        <dbReference type="ARBA" id="ARBA00022618"/>
    </source>
</evidence>
<dbReference type="GO" id="GO:0047480">
    <property type="term" value="F:UDP-N-acetylmuramoyl-tripeptide-D-alanyl-D-alanine ligase activity"/>
    <property type="evidence" value="ECO:0007669"/>
    <property type="project" value="UniProtKB-UniRule"/>
</dbReference>
<sequence>MRMAIDFICRSIEGKVVWGEKSGYVYSVSTDSRDIGNECLFIALRGERFDGHDFVLEAFAKGAYAAVVDRDVPGEIPAGKVVIKVADTLKALQMLAKSYRERFKIPVIAVTGSVGKTTTKEIIASLLARRFNTLKTEGNFNNDIGVPLTLFKLEAHHQAAVIELAMRALGEIDRLSYMVKPHAAVITNVEPVHLETLGSMENIARAKCEVLKYIDPDGFALINGDNQLLRKTAANYSCRKYTFGYNNDCDFRIVKVESKNKGINIVADMRGKVYKMFFPLPASKLAYNVVAGVAACHLLGIDMHDAISALAHYEAGDNRLRVINLSWGGKIIDDTYNANPLSMEAALETGKNLREKGRLVAVLGDMYELGSYEIEGHLEVGKKASQNRVDILVTVGKLGKYIAQGALQAGMSPDKVYSFADKEEAFSFLCAHLDNEDTVLFKASRGMKMEVLVERYLDFMENRDK</sequence>
<feature type="domain" description="Mur ligase C-terminal" evidence="13">
    <location>
        <begin position="319"/>
        <end position="445"/>
    </location>
</feature>
<dbReference type="GO" id="GO:0008360">
    <property type="term" value="P:regulation of cell shape"/>
    <property type="evidence" value="ECO:0007669"/>
    <property type="project" value="UniProtKB-KW"/>
</dbReference>
<dbReference type="GO" id="GO:0051301">
    <property type="term" value="P:cell division"/>
    <property type="evidence" value="ECO:0007669"/>
    <property type="project" value="UniProtKB-KW"/>
</dbReference>
<dbReference type="NCBIfam" id="TIGR01143">
    <property type="entry name" value="murF"/>
    <property type="match status" value="1"/>
</dbReference>
<dbReference type="STRING" id="1123382.SAMN02745221_01325"/>
<feature type="domain" description="Mur ligase N-terminal catalytic" evidence="12">
    <location>
        <begin position="25"/>
        <end position="100"/>
    </location>
</feature>
<feature type="domain" description="Mur ligase central" evidence="14">
    <location>
        <begin position="110"/>
        <end position="296"/>
    </location>
</feature>
<dbReference type="InterPro" id="IPR013221">
    <property type="entry name" value="Mur_ligase_cen"/>
</dbReference>
<keyword evidence="16" id="KW-1185">Reference proteome</keyword>
<comment type="subcellular location">
    <subcellularLocation>
        <location evidence="10 11">Cytoplasm</location>
    </subcellularLocation>
</comment>
<evidence type="ECO:0000259" key="14">
    <source>
        <dbReference type="Pfam" id="PF08245"/>
    </source>
</evidence>
<keyword evidence="9 10" id="KW-0961">Cell wall biogenesis/degradation</keyword>
<organism evidence="15 16">
    <name type="scientific">Thermosyntropha lipolytica DSM 11003</name>
    <dbReference type="NCBI Taxonomy" id="1123382"/>
    <lineage>
        <taxon>Bacteria</taxon>
        <taxon>Bacillati</taxon>
        <taxon>Bacillota</taxon>
        <taxon>Clostridia</taxon>
        <taxon>Eubacteriales</taxon>
        <taxon>Syntrophomonadaceae</taxon>
        <taxon>Thermosyntropha</taxon>
    </lineage>
</organism>
<dbReference type="SUPFAM" id="SSF53623">
    <property type="entry name" value="MurD-like peptide ligases, catalytic domain"/>
    <property type="match status" value="1"/>
</dbReference>
<evidence type="ECO:0000256" key="6">
    <source>
        <dbReference type="ARBA" id="ARBA00022960"/>
    </source>
</evidence>
<comment type="pathway">
    <text evidence="10 11">Cell wall biogenesis; peptidoglycan biosynthesis.</text>
</comment>
<dbReference type="EC" id="6.3.2.10" evidence="10 11"/>
<dbReference type="RefSeq" id="WP_084728378.1">
    <property type="nucleotide sequence ID" value="NZ_FQWY01000019.1"/>
</dbReference>
<feature type="binding site" evidence="10">
    <location>
        <begin position="112"/>
        <end position="118"/>
    </location>
    <ligand>
        <name>ATP</name>
        <dbReference type="ChEBI" id="CHEBI:30616"/>
    </ligand>
</feature>
<dbReference type="Gene3D" id="3.40.1190.10">
    <property type="entry name" value="Mur-like, catalytic domain"/>
    <property type="match status" value="1"/>
</dbReference>
<gene>
    <name evidence="10" type="primary">murF</name>
    <name evidence="15" type="ORF">SAMN02745221_01325</name>
</gene>
<dbReference type="InterPro" id="IPR035911">
    <property type="entry name" value="MurE/MurF_N"/>
</dbReference>
<dbReference type="Proteomes" id="UP000242329">
    <property type="component" value="Unassembled WGS sequence"/>
</dbReference>
<dbReference type="UniPathway" id="UPA00219"/>
<evidence type="ECO:0000256" key="9">
    <source>
        <dbReference type="ARBA" id="ARBA00023316"/>
    </source>
</evidence>
<keyword evidence="4 10" id="KW-0547">Nucleotide-binding</keyword>
<evidence type="ECO:0000313" key="16">
    <source>
        <dbReference type="Proteomes" id="UP000242329"/>
    </source>
</evidence>
<dbReference type="PANTHER" id="PTHR43024">
    <property type="entry name" value="UDP-N-ACETYLMURAMOYL-TRIPEPTIDE--D-ALANYL-D-ALANINE LIGASE"/>
    <property type="match status" value="1"/>
</dbReference>
<keyword evidence="1 10" id="KW-0963">Cytoplasm</keyword>
<dbReference type="EMBL" id="FQWY01000019">
    <property type="protein sequence ID" value="SHG94554.1"/>
    <property type="molecule type" value="Genomic_DNA"/>
</dbReference>
<keyword evidence="7 10" id="KW-0573">Peptidoglycan synthesis</keyword>
<keyword evidence="8 10" id="KW-0131">Cell cycle</keyword>
<evidence type="ECO:0000259" key="13">
    <source>
        <dbReference type="Pfam" id="PF02875"/>
    </source>
</evidence>
<dbReference type="Pfam" id="PF02875">
    <property type="entry name" value="Mur_ligase_C"/>
    <property type="match status" value="1"/>
</dbReference>
<keyword evidence="5 10" id="KW-0067">ATP-binding</keyword>
<dbReference type="OrthoDB" id="9801978at2"/>
<reference evidence="16" key="1">
    <citation type="submission" date="2016-11" db="EMBL/GenBank/DDBJ databases">
        <authorList>
            <person name="Varghese N."/>
            <person name="Submissions S."/>
        </authorList>
    </citation>
    <scope>NUCLEOTIDE SEQUENCE [LARGE SCALE GENOMIC DNA]</scope>
    <source>
        <strain evidence="16">DSM 11003</strain>
    </source>
</reference>
<evidence type="ECO:0000313" key="15">
    <source>
        <dbReference type="EMBL" id="SHG94554.1"/>
    </source>
</evidence>
<accession>A0A1M5NYA7</accession>
<dbReference type="GO" id="GO:0008766">
    <property type="term" value="F:UDP-N-acetylmuramoylalanyl-D-glutamyl-2,6-diaminopimelate-D-alanyl-D-alanine ligase activity"/>
    <property type="evidence" value="ECO:0007669"/>
    <property type="project" value="RHEA"/>
</dbReference>
<dbReference type="PANTHER" id="PTHR43024:SF1">
    <property type="entry name" value="UDP-N-ACETYLMURAMOYL-TRIPEPTIDE--D-ALANYL-D-ALANINE LIGASE"/>
    <property type="match status" value="1"/>
</dbReference>
<evidence type="ECO:0000256" key="1">
    <source>
        <dbReference type="ARBA" id="ARBA00022490"/>
    </source>
</evidence>
<evidence type="ECO:0000256" key="11">
    <source>
        <dbReference type="RuleBase" id="RU004136"/>
    </source>
</evidence>
<evidence type="ECO:0000256" key="7">
    <source>
        <dbReference type="ARBA" id="ARBA00022984"/>
    </source>
</evidence>
<name>A0A1M5NYA7_9FIRM</name>
<comment type="function">
    <text evidence="10 11">Involved in cell wall formation. Catalyzes the final step in the synthesis of UDP-N-acetylmuramoyl-pentapeptide, the precursor of murein.</text>
</comment>
<dbReference type="HAMAP" id="MF_02019">
    <property type="entry name" value="MurF"/>
    <property type="match status" value="1"/>
</dbReference>
<dbReference type="GO" id="GO:0071555">
    <property type="term" value="P:cell wall organization"/>
    <property type="evidence" value="ECO:0007669"/>
    <property type="project" value="UniProtKB-KW"/>
</dbReference>
<keyword evidence="3 10" id="KW-0132">Cell division</keyword>
<dbReference type="InterPro" id="IPR036615">
    <property type="entry name" value="Mur_ligase_C_dom_sf"/>
</dbReference>
<dbReference type="Pfam" id="PF01225">
    <property type="entry name" value="Mur_ligase"/>
    <property type="match status" value="1"/>
</dbReference>
<evidence type="ECO:0000256" key="5">
    <source>
        <dbReference type="ARBA" id="ARBA00022840"/>
    </source>
</evidence>
<dbReference type="GO" id="GO:0005524">
    <property type="term" value="F:ATP binding"/>
    <property type="evidence" value="ECO:0007669"/>
    <property type="project" value="UniProtKB-UniRule"/>
</dbReference>
<dbReference type="InterPro" id="IPR005863">
    <property type="entry name" value="UDP-N-AcMur_synth"/>
</dbReference>
<proteinExistence type="inferred from homology"/>
<evidence type="ECO:0000256" key="4">
    <source>
        <dbReference type="ARBA" id="ARBA00022741"/>
    </source>
</evidence>
<dbReference type="InterPro" id="IPR004101">
    <property type="entry name" value="Mur_ligase_C"/>
</dbReference>
<protein>
    <recommendedName>
        <fullName evidence="10 11">UDP-N-acetylmuramoyl-tripeptide--D-alanyl-D-alanine ligase</fullName>
        <ecNumber evidence="10 11">6.3.2.10</ecNumber>
    </recommendedName>
    <alternativeName>
        <fullName evidence="10">D-alanyl-D-alanine-adding enzyme</fullName>
    </alternativeName>
</protein>
<evidence type="ECO:0000259" key="12">
    <source>
        <dbReference type="Pfam" id="PF01225"/>
    </source>
</evidence>
<dbReference type="Gene3D" id="3.90.190.20">
    <property type="entry name" value="Mur ligase, C-terminal domain"/>
    <property type="match status" value="1"/>
</dbReference>
<evidence type="ECO:0000256" key="2">
    <source>
        <dbReference type="ARBA" id="ARBA00022598"/>
    </source>
</evidence>
<evidence type="ECO:0000256" key="10">
    <source>
        <dbReference type="HAMAP-Rule" id="MF_02019"/>
    </source>
</evidence>
<dbReference type="SUPFAM" id="SSF53244">
    <property type="entry name" value="MurD-like peptide ligases, peptide-binding domain"/>
    <property type="match status" value="1"/>
</dbReference>
<comment type="catalytic activity">
    <reaction evidence="10 11">
        <text>D-alanyl-D-alanine + UDP-N-acetyl-alpha-D-muramoyl-L-alanyl-gamma-D-glutamyl-meso-2,6-diaminopimelate + ATP = UDP-N-acetyl-alpha-D-muramoyl-L-alanyl-gamma-D-glutamyl-meso-2,6-diaminopimeloyl-D-alanyl-D-alanine + ADP + phosphate + H(+)</text>
        <dbReference type="Rhea" id="RHEA:28374"/>
        <dbReference type="ChEBI" id="CHEBI:15378"/>
        <dbReference type="ChEBI" id="CHEBI:30616"/>
        <dbReference type="ChEBI" id="CHEBI:43474"/>
        <dbReference type="ChEBI" id="CHEBI:57822"/>
        <dbReference type="ChEBI" id="CHEBI:61386"/>
        <dbReference type="ChEBI" id="CHEBI:83905"/>
        <dbReference type="ChEBI" id="CHEBI:456216"/>
        <dbReference type="EC" id="6.3.2.10"/>
    </reaction>
</comment>
<dbReference type="InterPro" id="IPR051046">
    <property type="entry name" value="MurCDEF_CellWall_CoF430Synth"/>
</dbReference>
<dbReference type="InterPro" id="IPR000713">
    <property type="entry name" value="Mur_ligase_N"/>
</dbReference>